<dbReference type="Proteomes" id="UP001529510">
    <property type="component" value="Unassembled WGS sequence"/>
</dbReference>
<evidence type="ECO:0000313" key="1">
    <source>
        <dbReference type="EMBL" id="KAL0192780.1"/>
    </source>
</evidence>
<comment type="caution">
    <text evidence="1">The sequence shown here is derived from an EMBL/GenBank/DDBJ whole genome shotgun (WGS) entry which is preliminary data.</text>
</comment>
<sequence length="49" mass="5250">LDDMDMCSLKALEADGSPSRSLLKLIGDQGCIVGELVEFLQIMGHTDAL</sequence>
<accession>A0ABD0R2P4</accession>
<name>A0ABD0R2P4_CIRMR</name>
<dbReference type="EMBL" id="JAMKFB020000005">
    <property type="protein sequence ID" value="KAL0192780.1"/>
    <property type="molecule type" value="Genomic_DNA"/>
</dbReference>
<evidence type="ECO:0000313" key="2">
    <source>
        <dbReference type="Proteomes" id="UP001529510"/>
    </source>
</evidence>
<reference evidence="1 2" key="1">
    <citation type="submission" date="2024-05" db="EMBL/GenBank/DDBJ databases">
        <title>Genome sequencing and assembly of Indian major carp, Cirrhinus mrigala (Hamilton, 1822).</title>
        <authorList>
            <person name="Mohindra V."/>
            <person name="Chowdhury L.M."/>
            <person name="Lal K."/>
            <person name="Jena J.K."/>
        </authorList>
    </citation>
    <scope>NUCLEOTIDE SEQUENCE [LARGE SCALE GENOMIC DNA]</scope>
    <source>
        <strain evidence="1">CM1030</strain>
        <tissue evidence="1">Blood</tissue>
    </source>
</reference>
<dbReference type="Gene3D" id="1.10.533.10">
    <property type="entry name" value="Death Domain, Fas"/>
    <property type="match status" value="1"/>
</dbReference>
<dbReference type="SUPFAM" id="SSF47986">
    <property type="entry name" value="DEATH domain"/>
    <property type="match status" value="1"/>
</dbReference>
<dbReference type="InterPro" id="IPR011029">
    <property type="entry name" value="DEATH-like_dom_sf"/>
</dbReference>
<organism evidence="1 2">
    <name type="scientific">Cirrhinus mrigala</name>
    <name type="common">Mrigala</name>
    <dbReference type="NCBI Taxonomy" id="683832"/>
    <lineage>
        <taxon>Eukaryota</taxon>
        <taxon>Metazoa</taxon>
        <taxon>Chordata</taxon>
        <taxon>Craniata</taxon>
        <taxon>Vertebrata</taxon>
        <taxon>Euteleostomi</taxon>
        <taxon>Actinopterygii</taxon>
        <taxon>Neopterygii</taxon>
        <taxon>Teleostei</taxon>
        <taxon>Ostariophysi</taxon>
        <taxon>Cypriniformes</taxon>
        <taxon>Cyprinidae</taxon>
        <taxon>Labeoninae</taxon>
        <taxon>Labeonini</taxon>
        <taxon>Cirrhinus</taxon>
    </lineage>
</organism>
<dbReference type="AlphaFoldDB" id="A0ABD0R2P4"/>
<keyword evidence="2" id="KW-1185">Reference proteome</keyword>
<gene>
    <name evidence="1" type="ORF">M9458_011076</name>
</gene>
<feature type="non-terminal residue" evidence="1">
    <location>
        <position position="49"/>
    </location>
</feature>
<protein>
    <submittedName>
        <fullName evidence="1">Uncharacterized protein</fullName>
    </submittedName>
</protein>
<proteinExistence type="predicted"/>
<feature type="non-terminal residue" evidence="1">
    <location>
        <position position="1"/>
    </location>
</feature>